<dbReference type="EMBL" id="UHAI01000002">
    <property type="protein sequence ID" value="SUK14959.1"/>
    <property type="molecule type" value="Genomic_DNA"/>
</dbReference>
<evidence type="ECO:0000256" key="1">
    <source>
        <dbReference type="SAM" id="MobiDB-lite"/>
    </source>
</evidence>
<reference evidence="2 3" key="1">
    <citation type="submission" date="2018-06" db="EMBL/GenBank/DDBJ databases">
        <authorList>
            <consortium name="Pathogen Informatics"/>
            <person name="Doyle S."/>
        </authorList>
    </citation>
    <scope>NUCLEOTIDE SEQUENCE [LARGE SCALE GENOMIC DNA]</scope>
    <source>
        <strain evidence="2 3">NCTC7972</strain>
    </source>
</reference>
<evidence type="ECO:0000313" key="2">
    <source>
        <dbReference type="EMBL" id="SUK14959.1"/>
    </source>
</evidence>
<feature type="region of interest" description="Disordered" evidence="1">
    <location>
        <begin position="33"/>
        <end position="66"/>
    </location>
</feature>
<dbReference type="AlphaFoldDB" id="A0A8G2HWH3"/>
<name>A0A8G2HWH3_STAAU</name>
<dbReference type="Proteomes" id="UP000254224">
    <property type="component" value="Unassembled WGS sequence"/>
</dbReference>
<proteinExistence type="predicted"/>
<organism evidence="2 3">
    <name type="scientific">Staphylococcus aureus</name>
    <dbReference type="NCBI Taxonomy" id="1280"/>
    <lineage>
        <taxon>Bacteria</taxon>
        <taxon>Bacillati</taxon>
        <taxon>Bacillota</taxon>
        <taxon>Bacilli</taxon>
        <taxon>Bacillales</taxon>
        <taxon>Staphylococcaceae</taxon>
        <taxon>Staphylococcus</taxon>
    </lineage>
</organism>
<comment type="caution">
    <text evidence="2">The sequence shown here is derived from an EMBL/GenBank/DDBJ whole genome shotgun (WGS) entry which is preliminary data.</text>
</comment>
<sequence>MMIESGTSQCPRLYNVILAGPQHREIGTLISTGNESWGRGPNTEADQKSAFNNVQVGDGAPTQRIS</sequence>
<evidence type="ECO:0000313" key="3">
    <source>
        <dbReference type="Proteomes" id="UP000254224"/>
    </source>
</evidence>
<gene>
    <name evidence="2" type="ORF">NCTC7972_00307</name>
</gene>
<accession>A0A8G2HWH3</accession>
<protein>
    <submittedName>
        <fullName evidence="2">Nitrogen regulation protein NIFR3</fullName>
    </submittedName>
</protein>